<dbReference type="AlphaFoldDB" id="A0A7K7KD95"/>
<feature type="domain" description="C2H2-type" evidence="11">
    <location>
        <begin position="40"/>
        <end position="66"/>
    </location>
</feature>
<keyword evidence="7" id="KW-0805">Transcription regulation</keyword>
<dbReference type="GO" id="GO:0008270">
    <property type="term" value="F:zinc ion binding"/>
    <property type="evidence" value="ECO:0007669"/>
    <property type="project" value="UniProtKB-KW"/>
</dbReference>
<keyword evidence="8" id="KW-0804">Transcription</keyword>
<evidence type="ECO:0000313" key="13">
    <source>
        <dbReference type="Proteomes" id="UP000521525"/>
    </source>
</evidence>
<dbReference type="Proteomes" id="UP000521525">
    <property type="component" value="Unassembled WGS sequence"/>
</dbReference>
<evidence type="ECO:0000256" key="8">
    <source>
        <dbReference type="ARBA" id="ARBA00023163"/>
    </source>
</evidence>
<evidence type="ECO:0000256" key="7">
    <source>
        <dbReference type="ARBA" id="ARBA00023015"/>
    </source>
</evidence>
<keyword evidence="6" id="KW-0862">Zinc</keyword>
<dbReference type="SUPFAM" id="SSF57667">
    <property type="entry name" value="beta-beta-alpha zinc fingers"/>
    <property type="match status" value="2"/>
</dbReference>
<dbReference type="EMBL" id="VZSP01002943">
    <property type="protein sequence ID" value="NWZ16684.1"/>
    <property type="molecule type" value="Genomic_DNA"/>
</dbReference>
<name>A0A7K7KD95_AGEPH</name>
<dbReference type="FunFam" id="3.30.160.60:FF:000933">
    <property type="entry name" value="zinc finger protein 771"/>
    <property type="match status" value="1"/>
</dbReference>
<dbReference type="PANTHER" id="PTHR23226:SF377">
    <property type="entry name" value="ZINC FINGER AND SCAN DOMAIN-CONTAINING PROTEIN 20"/>
    <property type="match status" value="1"/>
</dbReference>
<sequence length="128" mass="15072">SWEQLHDEEKPHKCLECGKSFSQSFNLLTHLWVHTGEQRWECRECGKRYRHSSHLYHQWVHTTERPYMCLECGKSFSGRPTLTFHQKVHTGEQPYECCECGKKARSSWISSSTSTPVSRGWEDLQAQL</sequence>
<dbReference type="GO" id="GO:0000978">
    <property type="term" value="F:RNA polymerase II cis-regulatory region sequence-specific DNA binding"/>
    <property type="evidence" value="ECO:0007669"/>
    <property type="project" value="TreeGrafter"/>
</dbReference>
<dbReference type="PROSITE" id="PS00028">
    <property type="entry name" value="ZINC_FINGER_C2H2_1"/>
    <property type="match status" value="2"/>
</dbReference>
<accession>A0A7K7KD95</accession>
<proteinExistence type="inferred from homology"/>
<dbReference type="FunFam" id="3.30.160.60:FF:000012">
    <property type="entry name" value="RB-associated KRAB zinc finger protein-like"/>
    <property type="match status" value="1"/>
</dbReference>
<evidence type="ECO:0000256" key="3">
    <source>
        <dbReference type="ARBA" id="ARBA00022723"/>
    </source>
</evidence>
<dbReference type="Pfam" id="PF00096">
    <property type="entry name" value="zf-C2H2"/>
    <property type="match status" value="2"/>
</dbReference>
<keyword evidence="13" id="KW-1185">Reference proteome</keyword>
<dbReference type="Gene3D" id="3.30.160.60">
    <property type="entry name" value="Classic Zinc Finger"/>
    <property type="match status" value="4"/>
</dbReference>
<feature type="non-terminal residue" evidence="12">
    <location>
        <position position="128"/>
    </location>
</feature>
<protein>
    <submittedName>
        <fullName evidence="12">ZNF3 protein</fullName>
    </submittedName>
</protein>
<keyword evidence="3" id="KW-0479">Metal-binding</keyword>
<feature type="domain" description="C2H2-type" evidence="11">
    <location>
        <begin position="12"/>
        <end position="39"/>
    </location>
</feature>
<dbReference type="PANTHER" id="PTHR23226">
    <property type="entry name" value="ZINC FINGER AND SCAN DOMAIN-CONTAINING"/>
    <property type="match status" value="1"/>
</dbReference>
<evidence type="ECO:0000313" key="12">
    <source>
        <dbReference type="EMBL" id="NWZ16684.1"/>
    </source>
</evidence>
<comment type="caution">
    <text evidence="12">The sequence shown here is derived from an EMBL/GenBank/DDBJ whole genome shotgun (WGS) entry which is preliminary data.</text>
</comment>
<gene>
    <name evidence="12" type="primary">Znf3_2</name>
    <name evidence="12" type="ORF">AGEPHO_R15396</name>
</gene>
<dbReference type="InterPro" id="IPR036236">
    <property type="entry name" value="Znf_C2H2_sf"/>
</dbReference>
<evidence type="ECO:0000256" key="4">
    <source>
        <dbReference type="ARBA" id="ARBA00022737"/>
    </source>
</evidence>
<comment type="similarity">
    <text evidence="2">Belongs to the krueppel C2H2-type zinc-finger protein family.</text>
</comment>
<dbReference type="FunFam" id="3.30.160.60:FF:000100">
    <property type="entry name" value="Zinc finger 45-like"/>
    <property type="match status" value="1"/>
</dbReference>
<evidence type="ECO:0000256" key="9">
    <source>
        <dbReference type="ARBA" id="ARBA00023242"/>
    </source>
</evidence>
<evidence type="ECO:0000256" key="5">
    <source>
        <dbReference type="ARBA" id="ARBA00022771"/>
    </source>
</evidence>
<feature type="non-terminal residue" evidence="12">
    <location>
        <position position="1"/>
    </location>
</feature>
<keyword evidence="4" id="KW-0677">Repeat</keyword>
<evidence type="ECO:0000256" key="1">
    <source>
        <dbReference type="ARBA" id="ARBA00004123"/>
    </source>
</evidence>
<keyword evidence="9" id="KW-0539">Nucleus</keyword>
<feature type="domain" description="C2H2-type" evidence="11">
    <location>
        <begin position="67"/>
        <end position="94"/>
    </location>
</feature>
<evidence type="ECO:0000259" key="11">
    <source>
        <dbReference type="PROSITE" id="PS50157"/>
    </source>
</evidence>
<dbReference type="SMART" id="SM00355">
    <property type="entry name" value="ZnF_C2H2"/>
    <property type="match status" value="3"/>
</dbReference>
<evidence type="ECO:0000256" key="2">
    <source>
        <dbReference type="ARBA" id="ARBA00006991"/>
    </source>
</evidence>
<dbReference type="PROSITE" id="PS50157">
    <property type="entry name" value="ZINC_FINGER_C2H2_2"/>
    <property type="match status" value="3"/>
</dbReference>
<comment type="subcellular location">
    <subcellularLocation>
        <location evidence="1">Nucleus</location>
    </subcellularLocation>
</comment>
<dbReference type="GO" id="GO:0000981">
    <property type="term" value="F:DNA-binding transcription factor activity, RNA polymerase II-specific"/>
    <property type="evidence" value="ECO:0007669"/>
    <property type="project" value="TreeGrafter"/>
</dbReference>
<reference evidence="12 13" key="1">
    <citation type="submission" date="2019-09" db="EMBL/GenBank/DDBJ databases">
        <title>Bird 10,000 Genomes (B10K) Project - Family phase.</title>
        <authorList>
            <person name="Zhang G."/>
        </authorList>
    </citation>
    <scope>NUCLEOTIDE SEQUENCE [LARGE SCALE GENOMIC DNA]</scope>
    <source>
        <strain evidence="12">OUT-0050</strain>
        <tissue evidence="12">Muscle</tissue>
    </source>
</reference>
<organism evidence="12 13">
    <name type="scientific">Agelaius phoeniceus</name>
    <name type="common">Red-winged blackbird</name>
    <name type="synonym">Oriolus phoeniceus</name>
    <dbReference type="NCBI Taxonomy" id="39638"/>
    <lineage>
        <taxon>Eukaryota</taxon>
        <taxon>Metazoa</taxon>
        <taxon>Chordata</taxon>
        <taxon>Craniata</taxon>
        <taxon>Vertebrata</taxon>
        <taxon>Euteleostomi</taxon>
        <taxon>Archelosauria</taxon>
        <taxon>Archosauria</taxon>
        <taxon>Dinosauria</taxon>
        <taxon>Saurischia</taxon>
        <taxon>Theropoda</taxon>
        <taxon>Coelurosauria</taxon>
        <taxon>Aves</taxon>
        <taxon>Neognathae</taxon>
        <taxon>Neoaves</taxon>
        <taxon>Telluraves</taxon>
        <taxon>Australaves</taxon>
        <taxon>Passeriformes</taxon>
        <taxon>Passeroidea</taxon>
        <taxon>Icteridae</taxon>
        <taxon>Agelaius</taxon>
    </lineage>
</organism>
<dbReference type="InterPro" id="IPR013087">
    <property type="entry name" value="Znf_C2H2_type"/>
</dbReference>
<evidence type="ECO:0000256" key="10">
    <source>
        <dbReference type="PROSITE-ProRule" id="PRU00042"/>
    </source>
</evidence>
<evidence type="ECO:0000256" key="6">
    <source>
        <dbReference type="ARBA" id="ARBA00022833"/>
    </source>
</evidence>
<keyword evidence="5 10" id="KW-0863">Zinc-finger</keyword>
<dbReference type="GO" id="GO:0005634">
    <property type="term" value="C:nucleus"/>
    <property type="evidence" value="ECO:0007669"/>
    <property type="project" value="UniProtKB-SubCell"/>
</dbReference>